<feature type="region of interest" description="Disordered" evidence="10">
    <location>
        <begin position="41"/>
        <end position="71"/>
    </location>
</feature>
<keyword evidence="11" id="KW-1133">Transmembrane helix</keyword>
<evidence type="ECO:0000256" key="2">
    <source>
        <dbReference type="ARBA" id="ARBA00004922"/>
    </source>
</evidence>
<keyword evidence="5 8" id="KW-1015">Disulfide bond</keyword>
<feature type="transmembrane region" description="Helical" evidence="11">
    <location>
        <begin position="12"/>
        <end position="36"/>
    </location>
</feature>
<dbReference type="EC" id="3.2.1.-" evidence="9"/>
<comment type="similarity">
    <text evidence="3 9">Belongs to the glycosyl hydrolase 47 family.</text>
</comment>
<feature type="active site" description="Proton donor" evidence="6">
    <location>
        <position position="428"/>
    </location>
</feature>
<comment type="pathway">
    <text evidence="2">Protein modification; protein glycosylation.</text>
</comment>
<reference evidence="12 13" key="1">
    <citation type="journal article" date="2019" name="Sci. Rep.">
        <title>Comparative genomics of chytrid fungi reveal insights into the obligate biotrophic and pathogenic lifestyle of Synchytrium endobioticum.</title>
        <authorList>
            <person name="van de Vossenberg B.T.L.H."/>
            <person name="Warris S."/>
            <person name="Nguyen H.D.T."/>
            <person name="van Gent-Pelzer M.P.E."/>
            <person name="Joly D.L."/>
            <person name="van de Geest H.C."/>
            <person name="Bonants P.J.M."/>
            <person name="Smith D.S."/>
            <person name="Levesque C.A."/>
            <person name="van der Lee T.A.J."/>
        </authorList>
    </citation>
    <scope>NUCLEOTIDE SEQUENCE [LARGE SCALE GENOMIC DNA]</scope>
    <source>
        <strain evidence="12 13">CBS 675.73</strain>
    </source>
</reference>
<dbReference type="OrthoDB" id="8118055at2759"/>
<dbReference type="GO" id="GO:0005975">
    <property type="term" value="P:carbohydrate metabolic process"/>
    <property type="evidence" value="ECO:0007669"/>
    <property type="project" value="InterPro"/>
</dbReference>
<evidence type="ECO:0000313" key="12">
    <source>
        <dbReference type="EMBL" id="TPX77807.1"/>
    </source>
</evidence>
<dbReference type="GO" id="GO:0004571">
    <property type="term" value="F:mannosyl-oligosaccharide 1,2-alpha-mannosidase activity"/>
    <property type="evidence" value="ECO:0007669"/>
    <property type="project" value="InterPro"/>
</dbReference>
<feature type="active site" evidence="6">
    <location>
        <position position="447"/>
    </location>
</feature>
<feature type="region of interest" description="Disordered" evidence="10">
    <location>
        <begin position="542"/>
        <end position="561"/>
    </location>
</feature>
<comment type="caution">
    <text evidence="12">The sequence shown here is derived from an EMBL/GenBank/DDBJ whole genome shotgun (WGS) entry which is preliminary data.</text>
</comment>
<dbReference type="GO" id="GO:0005509">
    <property type="term" value="F:calcium ion binding"/>
    <property type="evidence" value="ECO:0007669"/>
    <property type="project" value="InterPro"/>
</dbReference>
<gene>
    <name evidence="12" type="ORF">CcCBS67573_g00942</name>
</gene>
<feature type="compositionally biased region" description="Low complexity" evidence="10">
    <location>
        <begin position="580"/>
        <end position="604"/>
    </location>
</feature>
<feature type="binding site" evidence="7">
    <location>
        <position position="536"/>
    </location>
    <ligand>
        <name>Ca(2+)</name>
        <dbReference type="ChEBI" id="CHEBI:29108"/>
    </ligand>
</feature>
<dbReference type="STRING" id="246404.A0A507FSC8"/>
<dbReference type="AlphaFoldDB" id="A0A507FSC8"/>
<evidence type="ECO:0000256" key="3">
    <source>
        <dbReference type="ARBA" id="ARBA00007658"/>
    </source>
</evidence>
<keyword evidence="13" id="KW-1185">Reference proteome</keyword>
<evidence type="ECO:0000256" key="5">
    <source>
        <dbReference type="ARBA" id="ARBA00023157"/>
    </source>
</evidence>
<dbReference type="PANTHER" id="PTHR11742">
    <property type="entry name" value="MANNOSYL-OLIGOSACCHARIDE ALPHA-1,2-MANNOSIDASE-RELATED"/>
    <property type="match status" value="1"/>
</dbReference>
<evidence type="ECO:0000256" key="10">
    <source>
        <dbReference type="SAM" id="MobiDB-lite"/>
    </source>
</evidence>
<name>A0A507FSC8_9FUNG</name>
<protein>
    <recommendedName>
        <fullName evidence="9">alpha-1,2-Mannosidase</fullName>
        <ecNumber evidence="9">3.2.1.-</ecNumber>
    </recommendedName>
</protein>
<keyword evidence="7" id="KW-0106">Calcium</keyword>
<evidence type="ECO:0000313" key="13">
    <source>
        <dbReference type="Proteomes" id="UP000320333"/>
    </source>
</evidence>
<sequence length="667" mass="74889">MLRSLRRLAGRSGGTALVFGVVLLVLVANVCLHSLLLGHGGSESEGPIRPTARLKGSQESHTTNSPSVIGHAKGGLNLQAFLPGDRAARDQAKMDFVKEMAVFAWSGYVKHAWGHDDLEPVTRTPYDWYHTQNLLNTPVDSLDTLYIMGLHDEYSAAKELILANLDFDKVTETISLFETIIRIVGGLLAAYDLEGDERLLRKCVDLVDRVLPAFDTPTGFPHNFYNLSSQTADPRYQVGLAEIGTLQLEFQYLTDVTGNPIYAEKALYVFDQMQTMNVTVPGLFPEYLNSETFAVYDSKYSIGGMSDSYYEYLLKLWLSTGEEKYFQMYYTAAQAIATYMVQVTPENHLYIPPTTIYQYPTRGQSKEDIRIHHTDQFEHLACFGGGMFATGALASRRYNWTAHLDVGKRLTDFCWALYENTETGIGPEMARASTLEALIPSYILRPEAIESLFYMWRFTHDQVYRDRAWAIVQSIEKYCRSNETGAGYHGLEDVGSNSSKPTNRQESFFMAETLKYLYLIFADDDTIALEQYVFNTEAHPLSVRGHGRRSDPSKFVPLPTEYPVPPGTLNKKFLPPPPVVYSSSQQAQQDDENPYSSPYSNKPSQRVVDPNVTYGAIPPQPEQVKTVAIPPRFGKAAPLPDFVYVDGVLKHRAQLSVNDVPNELTKP</sequence>
<dbReference type="PANTHER" id="PTHR11742:SF6">
    <property type="entry name" value="MANNOSYL-OLIGOSACCHARIDE ALPHA-1,2-MANNOSIDASE IA-RELATED"/>
    <property type="match status" value="1"/>
</dbReference>
<dbReference type="Gene3D" id="1.50.10.10">
    <property type="match status" value="1"/>
</dbReference>
<dbReference type="GO" id="GO:0000139">
    <property type="term" value="C:Golgi membrane"/>
    <property type="evidence" value="ECO:0007669"/>
    <property type="project" value="TreeGrafter"/>
</dbReference>
<dbReference type="SUPFAM" id="SSF48225">
    <property type="entry name" value="Seven-hairpin glycosidases"/>
    <property type="match status" value="1"/>
</dbReference>
<feature type="active site" description="Proton donor" evidence="6">
    <location>
        <position position="178"/>
    </location>
</feature>
<evidence type="ECO:0000256" key="9">
    <source>
        <dbReference type="RuleBase" id="RU361193"/>
    </source>
</evidence>
<evidence type="ECO:0000256" key="6">
    <source>
        <dbReference type="PIRSR" id="PIRSR601382-1"/>
    </source>
</evidence>
<dbReference type="PRINTS" id="PR00747">
    <property type="entry name" value="GLYHDRLASE47"/>
</dbReference>
<keyword evidence="9" id="KW-0326">Glycosidase</keyword>
<dbReference type="EMBL" id="QEAP01000014">
    <property type="protein sequence ID" value="TPX77807.1"/>
    <property type="molecule type" value="Genomic_DNA"/>
</dbReference>
<accession>A0A507FSC8</accession>
<keyword evidence="11" id="KW-0812">Transmembrane</keyword>
<evidence type="ECO:0000256" key="11">
    <source>
        <dbReference type="SAM" id="Phobius"/>
    </source>
</evidence>
<dbReference type="GO" id="GO:0005783">
    <property type="term" value="C:endoplasmic reticulum"/>
    <property type="evidence" value="ECO:0007669"/>
    <property type="project" value="TreeGrafter"/>
</dbReference>
<evidence type="ECO:0000256" key="1">
    <source>
        <dbReference type="ARBA" id="ARBA00001913"/>
    </source>
</evidence>
<dbReference type="InterPro" id="IPR036026">
    <property type="entry name" value="Seven-hairpin_glycosidases"/>
</dbReference>
<dbReference type="Proteomes" id="UP000320333">
    <property type="component" value="Unassembled WGS sequence"/>
</dbReference>
<evidence type="ECO:0000256" key="8">
    <source>
        <dbReference type="PIRSR" id="PIRSR601382-3"/>
    </source>
</evidence>
<comment type="cofactor">
    <cofactor evidence="1 7">
        <name>Ca(2+)</name>
        <dbReference type="ChEBI" id="CHEBI:29108"/>
    </cofactor>
</comment>
<keyword evidence="7" id="KW-0479">Metal-binding</keyword>
<dbReference type="Pfam" id="PF01532">
    <property type="entry name" value="Glyco_hydro_47"/>
    <property type="match status" value="1"/>
</dbReference>
<keyword evidence="4 9" id="KW-0378">Hydrolase</keyword>
<feature type="region of interest" description="Disordered" evidence="10">
    <location>
        <begin position="567"/>
        <end position="607"/>
    </location>
</feature>
<keyword evidence="11" id="KW-0472">Membrane</keyword>
<feature type="active site" evidence="6">
    <location>
        <position position="307"/>
    </location>
</feature>
<organism evidence="12 13">
    <name type="scientific">Chytriomyces confervae</name>
    <dbReference type="NCBI Taxonomy" id="246404"/>
    <lineage>
        <taxon>Eukaryota</taxon>
        <taxon>Fungi</taxon>
        <taxon>Fungi incertae sedis</taxon>
        <taxon>Chytridiomycota</taxon>
        <taxon>Chytridiomycota incertae sedis</taxon>
        <taxon>Chytridiomycetes</taxon>
        <taxon>Chytridiales</taxon>
        <taxon>Chytriomycetaceae</taxon>
        <taxon>Chytriomyces</taxon>
    </lineage>
</organism>
<feature type="compositionally biased region" description="Polar residues" evidence="10">
    <location>
        <begin position="57"/>
        <end position="67"/>
    </location>
</feature>
<evidence type="ECO:0000256" key="7">
    <source>
        <dbReference type="PIRSR" id="PIRSR601382-2"/>
    </source>
</evidence>
<dbReference type="GO" id="GO:0036503">
    <property type="term" value="P:ERAD pathway"/>
    <property type="evidence" value="ECO:0007669"/>
    <property type="project" value="UniProtKB-ARBA"/>
</dbReference>
<feature type="disulfide bond" evidence="8">
    <location>
        <begin position="382"/>
        <end position="414"/>
    </location>
</feature>
<proteinExistence type="inferred from homology"/>
<evidence type="ECO:0000256" key="4">
    <source>
        <dbReference type="ARBA" id="ARBA00022801"/>
    </source>
</evidence>
<dbReference type="InterPro" id="IPR012341">
    <property type="entry name" value="6hp_glycosidase-like_sf"/>
</dbReference>
<dbReference type="InterPro" id="IPR001382">
    <property type="entry name" value="Glyco_hydro_47"/>
</dbReference>
<dbReference type="InterPro" id="IPR050749">
    <property type="entry name" value="Glycosyl_Hydrolase_47"/>
</dbReference>